<feature type="compositionally biased region" description="Low complexity" evidence="1">
    <location>
        <begin position="295"/>
        <end position="304"/>
    </location>
</feature>
<evidence type="ECO:0000256" key="1">
    <source>
        <dbReference type="SAM" id="MobiDB-lite"/>
    </source>
</evidence>
<dbReference type="RefSeq" id="XP_026605238.1">
    <property type="nucleotide sequence ID" value="XM_026746242.1"/>
</dbReference>
<evidence type="ECO:0000313" key="3">
    <source>
        <dbReference type="Proteomes" id="UP000256690"/>
    </source>
</evidence>
<organism evidence="2 3">
    <name type="scientific">Aspergillus mulundensis</name>
    <dbReference type="NCBI Taxonomy" id="1810919"/>
    <lineage>
        <taxon>Eukaryota</taxon>
        <taxon>Fungi</taxon>
        <taxon>Dikarya</taxon>
        <taxon>Ascomycota</taxon>
        <taxon>Pezizomycotina</taxon>
        <taxon>Eurotiomycetes</taxon>
        <taxon>Eurotiomycetidae</taxon>
        <taxon>Eurotiales</taxon>
        <taxon>Aspergillaceae</taxon>
        <taxon>Aspergillus</taxon>
        <taxon>Aspergillus subgen. Nidulantes</taxon>
    </lineage>
</organism>
<dbReference type="InterPro" id="IPR011009">
    <property type="entry name" value="Kinase-like_dom_sf"/>
</dbReference>
<dbReference type="AlphaFoldDB" id="A0A3D8SC47"/>
<evidence type="ECO:0000313" key="2">
    <source>
        <dbReference type="EMBL" id="RDW83900.1"/>
    </source>
</evidence>
<gene>
    <name evidence="2" type="ORF">DSM5745_04226</name>
</gene>
<feature type="compositionally biased region" description="Polar residues" evidence="1">
    <location>
        <begin position="354"/>
        <end position="373"/>
    </location>
</feature>
<feature type="compositionally biased region" description="Polar residues" evidence="1">
    <location>
        <begin position="305"/>
        <end position="314"/>
    </location>
</feature>
<name>A0A3D8SC47_9EURO</name>
<feature type="compositionally biased region" description="Basic and acidic residues" evidence="1">
    <location>
        <begin position="326"/>
        <end position="336"/>
    </location>
</feature>
<dbReference type="Proteomes" id="UP000256690">
    <property type="component" value="Unassembled WGS sequence"/>
</dbReference>
<comment type="caution">
    <text evidence="2">The sequence shown here is derived from an EMBL/GenBank/DDBJ whole genome shotgun (WGS) entry which is preliminary data.</text>
</comment>
<dbReference type="EMBL" id="PVWQ01000004">
    <property type="protein sequence ID" value="RDW83900.1"/>
    <property type="molecule type" value="Genomic_DNA"/>
</dbReference>
<protein>
    <submittedName>
        <fullName evidence="2">Uncharacterized protein</fullName>
    </submittedName>
</protein>
<proteinExistence type="predicted"/>
<accession>A0A3D8SC47</accession>
<reference evidence="2 3" key="1">
    <citation type="journal article" date="2018" name="IMA Fungus">
        <title>IMA Genome-F 9: Draft genome sequence of Annulohypoxylon stygium, Aspergillus mulundensis, Berkeleyomyces basicola (syn. Thielaviopsis basicola), Ceratocystis smalleyi, two Cercospora beticola strains, Coleophoma cylindrospora, Fusarium fracticaudum, Phialophora cf. hyalina, and Morchella septimelata.</title>
        <authorList>
            <person name="Wingfield B.D."/>
            <person name="Bills G.F."/>
            <person name="Dong Y."/>
            <person name="Huang W."/>
            <person name="Nel W.J."/>
            <person name="Swalarsk-Parry B.S."/>
            <person name="Vaghefi N."/>
            <person name="Wilken P.M."/>
            <person name="An Z."/>
            <person name="de Beer Z.W."/>
            <person name="De Vos L."/>
            <person name="Chen L."/>
            <person name="Duong T.A."/>
            <person name="Gao Y."/>
            <person name="Hammerbacher A."/>
            <person name="Kikkert J.R."/>
            <person name="Li Y."/>
            <person name="Li H."/>
            <person name="Li K."/>
            <person name="Li Q."/>
            <person name="Liu X."/>
            <person name="Ma X."/>
            <person name="Naidoo K."/>
            <person name="Pethybridge S.J."/>
            <person name="Sun J."/>
            <person name="Steenkamp E.T."/>
            <person name="van der Nest M.A."/>
            <person name="van Wyk S."/>
            <person name="Wingfield M.J."/>
            <person name="Xiong C."/>
            <person name="Yue Q."/>
            <person name="Zhang X."/>
        </authorList>
    </citation>
    <scope>NUCLEOTIDE SEQUENCE [LARGE SCALE GENOMIC DNA]</scope>
    <source>
        <strain evidence="2 3">DSM 5745</strain>
    </source>
</reference>
<dbReference type="Gene3D" id="1.10.510.10">
    <property type="entry name" value="Transferase(Phosphotransferase) domain 1"/>
    <property type="match status" value="1"/>
</dbReference>
<feature type="compositionally biased region" description="Basic and acidic residues" evidence="1">
    <location>
        <begin position="375"/>
        <end position="393"/>
    </location>
</feature>
<dbReference type="OrthoDB" id="10252171at2759"/>
<sequence>MATDSIGPRMAWSVGGPSSAWEADHTVWRCLAGALRAGYSIMSKRELEALVAFSNPHVTEYRDHFVQCLGWFNDEHYLYIAMDYLHFGDLQQYVNFRSFPEPEAASIAKQVAQALRTSSWPSQGPGGVSSLPTLAWQKALMGRCDTINWHAGIHGPGAHRRVDDRVYSSGRHSGTWGSCFRPANRLPPFPNNRRLIDYLDHYKTELITGPLDNSSRYCTDLVLGAMAPEAQSRFTIHDSWLMPGSPCSPRLGIRESTMGTTAWDQVDSNAWALTASRGNSGTEPGLGSWSPRHTSISSASSISSPKSFLRNTRAGSLAGDSSRYQQRRETSKRDSRGTPPRQPEQTVKLAPRAITSSSFAAGQVSASNGSWGSRNEADLEGTKVRNTEDERGLDESLAHEFGYTALKPNEFFNRERISIAEQQRRNKETRDRLVHDFGYTEEEVNSILTKKYERDQKVKDEAKAAYPGSLSLGPSYPSDAQVRTVLLCGPLPHQHTTSEPNGPHILATLSICLQQRTLLHQ</sequence>
<dbReference type="GeneID" id="38114596"/>
<dbReference type="SUPFAM" id="SSF56112">
    <property type="entry name" value="Protein kinase-like (PK-like)"/>
    <property type="match status" value="1"/>
</dbReference>
<feature type="region of interest" description="Disordered" evidence="1">
    <location>
        <begin position="275"/>
        <end position="393"/>
    </location>
</feature>
<keyword evidence="3" id="KW-1185">Reference proteome</keyword>